<dbReference type="SMART" id="SM00283">
    <property type="entry name" value="MA"/>
    <property type="match status" value="1"/>
</dbReference>
<accession>A0A944QTS7</accession>
<evidence type="ECO:0000313" key="13">
    <source>
        <dbReference type="EMBL" id="MBT2988070.1"/>
    </source>
</evidence>
<dbReference type="GO" id="GO:0005886">
    <property type="term" value="C:plasma membrane"/>
    <property type="evidence" value="ECO:0007669"/>
    <property type="project" value="UniProtKB-SubCell"/>
</dbReference>
<evidence type="ECO:0000256" key="1">
    <source>
        <dbReference type="ARBA" id="ARBA00004429"/>
    </source>
</evidence>
<dbReference type="Pfam" id="PF00672">
    <property type="entry name" value="HAMP"/>
    <property type="match status" value="1"/>
</dbReference>
<comment type="similarity">
    <text evidence="7">Belongs to the methyl-accepting chemotaxis (MCP) protein family.</text>
</comment>
<dbReference type="PROSITE" id="PS50885">
    <property type="entry name" value="HAMP"/>
    <property type="match status" value="1"/>
</dbReference>
<dbReference type="PANTHER" id="PTHR32089:SF119">
    <property type="entry name" value="METHYL-ACCEPTING CHEMOTAXIS PROTEIN CTPL"/>
    <property type="match status" value="1"/>
</dbReference>
<evidence type="ECO:0000256" key="6">
    <source>
        <dbReference type="ARBA" id="ARBA00023224"/>
    </source>
</evidence>
<dbReference type="PROSITE" id="PS50111">
    <property type="entry name" value="CHEMOTAXIS_TRANSDUC_2"/>
    <property type="match status" value="1"/>
</dbReference>
<evidence type="ECO:0000256" key="9">
    <source>
        <dbReference type="SAM" id="Coils"/>
    </source>
</evidence>
<protein>
    <submittedName>
        <fullName evidence="13">CZB domain-containing protein</fullName>
    </submittedName>
</protein>
<evidence type="ECO:0000256" key="8">
    <source>
        <dbReference type="PROSITE-ProRule" id="PRU00284"/>
    </source>
</evidence>
<evidence type="ECO:0000256" key="5">
    <source>
        <dbReference type="ARBA" id="ARBA00023136"/>
    </source>
</evidence>
<evidence type="ECO:0000313" key="14">
    <source>
        <dbReference type="Proteomes" id="UP000770889"/>
    </source>
</evidence>
<dbReference type="GO" id="GO:0007165">
    <property type="term" value="P:signal transduction"/>
    <property type="evidence" value="ECO:0007669"/>
    <property type="project" value="UniProtKB-KW"/>
</dbReference>
<dbReference type="PANTHER" id="PTHR32089">
    <property type="entry name" value="METHYL-ACCEPTING CHEMOTAXIS PROTEIN MCPB"/>
    <property type="match status" value="1"/>
</dbReference>
<dbReference type="GO" id="GO:0004888">
    <property type="term" value="F:transmembrane signaling receptor activity"/>
    <property type="evidence" value="ECO:0007669"/>
    <property type="project" value="InterPro"/>
</dbReference>
<dbReference type="CDD" id="cd06225">
    <property type="entry name" value="HAMP"/>
    <property type="match status" value="1"/>
</dbReference>
<evidence type="ECO:0000256" key="7">
    <source>
        <dbReference type="ARBA" id="ARBA00029447"/>
    </source>
</evidence>
<dbReference type="InterPro" id="IPR003660">
    <property type="entry name" value="HAMP_dom"/>
</dbReference>
<keyword evidence="9" id="KW-0175">Coiled coil</keyword>
<keyword evidence="2" id="KW-0997">Cell inner membrane</keyword>
<dbReference type="FunFam" id="1.10.287.950:FF:000001">
    <property type="entry name" value="Methyl-accepting chemotaxis sensory transducer"/>
    <property type="match status" value="1"/>
</dbReference>
<dbReference type="InterPro" id="IPR025991">
    <property type="entry name" value="Chemoreceptor_zinc-bind_dom"/>
</dbReference>
<name>A0A944QTS7_9GAMM</name>
<dbReference type="Pfam" id="PF00015">
    <property type="entry name" value="MCPsignal"/>
    <property type="match status" value="1"/>
</dbReference>
<evidence type="ECO:0000259" key="10">
    <source>
        <dbReference type="PROSITE" id="PS50111"/>
    </source>
</evidence>
<dbReference type="InterPro" id="IPR004090">
    <property type="entry name" value="Chemotax_Me-accpt_rcpt"/>
</dbReference>
<dbReference type="InterPro" id="IPR004089">
    <property type="entry name" value="MCPsignal_dom"/>
</dbReference>
<sequence length="794" mass="87893">MSMMHNVSIRTKQWFGFGLILCVLTISSIFTLISLNHVEQSVNEVVHQNQPQLMLTKDLANSLKQSTGSLGFFLLTREEAHLENYSRQKNHTKYILESLITKSIEVEDASSSQLLKQLGLDLKQFEQTVDALLKKTATNEGNFPGIAYANEHINPISRKQLQLTSQMILSEMEEEADEERKQILSHLTELRYAWSNIMNGIRGYLAFRNNSNLSDLNLYLDRAKTILAEIDTESDLLTLDQLDSIEQFMENLALFDQHYKKLQAIHGSEEWRSDAWLVRSQITALLEKIDDRVDQLVKRHESTINDTSQGLIDDASATTNLVVSLLAFGLITGLLISWLITRLIFNPIQDAVKTMQDIANGDGDLMRQLDKKGEDELGLLAESFNQFVAKIRKLIQQTAHSTESVIHGVAQTSENTGQISRRILSQESETDQVATAMSQMAACIADVAKNASVAEQATKSASDEAQTGCKIVKQTTDAIQELANEVEHAEKSILGVEQESVRIGSVLDVIKSIAEQTNLLALNAAIEAARAGEQGRGFAVVADEVRSLANRTHQSTGEIESMIQALQSGTQQAVAVMAAGREKVDSGVLKATGTLNSLSEISNAIDTINNMNTQIATAAEQQCSVVDEINRNIASIVENSRQTSQRAKDTSNTADELGTLASELQSVVQQFKFSGDSGFDFSSAKSAHLAWKARVRSFLDGKQSLTREEAVSHHDCALGKWYYAEALKRYGDIAEIHSIEQPHQQLHALIKEIVKQRESGNSDRAEQLYNEIEPLSREIIGLLNNVERQIAGNA</sequence>
<proteinExistence type="inferred from homology"/>
<evidence type="ECO:0000259" key="12">
    <source>
        <dbReference type="PROSITE" id="PS50885"/>
    </source>
</evidence>
<dbReference type="PROSITE" id="PS50192">
    <property type="entry name" value="T_SNARE"/>
    <property type="match status" value="1"/>
</dbReference>
<keyword evidence="6 8" id="KW-0807">Transducer</keyword>
<keyword evidence="4" id="KW-1133">Transmembrane helix</keyword>
<dbReference type="SUPFAM" id="SSF58104">
    <property type="entry name" value="Methyl-accepting chemotaxis protein (MCP) signaling domain"/>
    <property type="match status" value="1"/>
</dbReference>
<dbReference type="Pfam" id="PF13682">
    <property type="entry name" value="CZB"/>
    <property type="match status" value="1"/>
</dbReference>
<keyword evidence="3" id="KW-0812">Transmembrane</keyword>
<dbReference type="InterPro" id="IPR000727">
    <property type="entry name" value="T_SNARE_dom"/>
</dbReference>
<feature type="domain" description="Methyl-accepting transducer" evidence="10">
    <location>
        <begin position="401"/>
        <end position="637"/>
    </location>
</feature>
<dbReference type="SMART" id="SM00304">
    <property type="entry name" value="HAMP"/>
    <property type="match status" value="1"/>
</dbReference>
<reference evidence="13 14" key="1">
    <citation type="submission" date="2021-05" db="EMBL/GenBank/DDBJ databases">
        <title>Genetic and Functional Diversity in Clade A Lucinid endosymbionts from the Bahamas.</title>
        <authorList>
            <person name="Giani N.M."/>
            <person name="Engel A.S."/>
            <person name="Campbell B.J."/>
        </authorList>
    </citation>
    <scope>NUCLEOTIDE SEQUENCE [LARGE SCALE GENOMIC DNA]</scope>
    <source>
        <strain evidence="13">LUC16012Gg_MoonRockCtena</strain>
    </source>
</reference>
<feature type="coiled-coil region" evidence="9">
    <location>
        <begin position="472"/>
        <end position="499"/>
    </location>
</feature>
<evidence type="ECO:0000256" key="4">
    <source>
        <dbReference type="ARBA" id="ARBA00022989"/>
    </source>
</evidence>
<dbReference type="AlphaFoldDB" id="A0A944QTS7"/>
<gene>
    <name evidence="13" type="ORF">KME65_03820</name>
</gene>
<organism evidence="13 14">
    <name type="scientific">Candidatus Thiodiazotropha taylori</name>
    <dbReference type="NCBI Taxonomy" id="2792791"/>
    <lineage>
        <taxon>Bacteria</taxon>
        <taxon>Pseudomonadati</taxon>
        <taxon>Pseudomonadota</taxon>
        <taxon>Gammaproteobacteria</taxon>
        <taxon>Chromatiales</taxon>
        <taxon>Sedimenticolaceae</taxon>
        <taxon>Candidatus Thiodiazotropha</taxon>
    </lineage>
</organism>
<dbReference type="Proteomes" id="UP000770889">
    <property type="component" value="Unassembled WGS sequence"/>
</dbReference>
<dbReference type="Gene3D" id="1.10.287.950">
    <property type="entry name" value="Methyl-accepting chemotaxis protein"/>
    <property type="match status" value="1"/>
</dbReference>
<dbReference type="EMBL" id="JAHHGM010000003">
    <property type="protein sequence ID" value="MBT2988070.1"/>
    <property type="molecule type" value="Genomic_DNA"/>
</dbReference>
<dbReference type="GO" id="GO:0006935">
    <property type="term" value="P:chemotaxis"/>
    <property type="evidence" value="ECO:0007669"/>
    <property type="project" value="InterPro"/>
</dbReference>
<evidence type="ECO:0000256" key="3">
    <source>
        <dbReference type="ARBA" id="ARBA00022692"/>
    </source>
</evidence>
<dbReference type="PRINTS" id="PR00260">
    <property type="entry name" value="CHEMTRNSDUCR"/>
</dbReference>
<feature type="domain" description="HAMP" evidence="12">
    <location>
        <begin position="342"/>
        <end position="396"/>
    </location>
</feature>
<keyword evidence="2" id="KW-1003">Cell membrane</keyword>
<evidence type="ECO:0000256" key="2">
    <source>
        <dbReference type="ARBA" id="ARBA00022519"/>
    </source>
</evidence>
<evidence type="ECO:0000259" key="11">
    <source>
        <dbReference type="PROSITE" id="PS50192"/>
    </source>
</evidence>
<feature type="domain" description="T-SNARE coiled-coil homology" evidence="11">
    <location>
        <begin position="597"/>
        <end position="650"/>
    </location>
</feature>
<comment type="subcellular location">
    <subcellularLocation>
        <location evidence="1">Cell inner membrane</location>
        <topology evidence="1">Multi-pass membrane protein</topology>
    </subcellularLocation>
</comment>
<keyword evidence="5" id="KW-0472">Membrane</keyword>
<dbReference type="Gene3D" id="1.20.120.30">
    <property type="entry name" value="Aspartate receptor, ligand-binding domain"/>
    <property type="match status" value="1"/>
</dbReference>
<dbReference type="CDD" id="cd11386">
    <property type="entry name" value="MCP_signal"/>
    <property type="match status" value="1"/>
</dbReference>
<comment type="caution">
    <text evidence="13">The sequence shown here is derived from an EMBL/GenBank/DDBJ whole genome shotgun (WGS) entry which is preliminary data.</text>
</comment>